<feature type="domain" description="Leucine-binding protein" evidence="4">
    <location>
        <begin position="65"/>
        <end position="369"/>
    </location>
</feature>
<dbReference type="InterPro" id="IPR051010">
    <property type="entry name" value="BCAA_transport"/>
</dbReference>
<organism evidence="5 6">
    <name type="scientific">Rhodoblastus sphagnicola</name>
    <dbReference type="NCBI Taxonomy" id="333368"/>
    <lineage>
        <taxon>Bacteria</taxon>
        <taxon>Pseudomonadati</taxon>
        <taxon>Pseudomonadota</taxon>
        <taxon>Alphaproteobacteria</taxon>
        <taxon>Hyphomicrobiales</taxon>
        <taxon>Rhodoblastaceae</taxon>
        <taxon>Rhodoblastus</taxon>
    </lineage>
</organism>
<evidence type="ECO:0000313" key="5">
    <source>
        <dbReference type="EMBL" id="PPQ32165.1"/>
    </source>
</evidence>
<dbReference type="InterPro" id="IPR028082">
    <property type="entry name" value="Peripla_BP_I"/>
</dbReference>
<reference evidence="5 6" key="1">
    <citation type="journal article" date="2018" name="Arch. Microbiol.">
        <title>New insights into the metabolic potential of the phototrophic purple bacterium Rhodopila globiformis DSM 161(T) from its draft genome sequence and evidence for a vanadium-dependent nitrogenase.</title>
        <authorList>
            <person name="Imhoff J.F."/>
            <person name="Rahn T."/>
            <person name="Kunzel S."/>
            <person name="Neulinger S.C."/>
        </authorList>
    </citation>
    <scope>NUCLEOTIDE SEQUENCE [LARGE SCALE GENOMIC DNA]</scope>
    <source>
        <strain evidence="5 6">DSM 16996</strain>
    </source>
</reference>
<evidence type="ECO:0000256" key="1">
    <source>
        <dbReference type="ARBA" id="ARBA00010062"/>
    </source>
</evidence>
<dbReference type="Proteomes" id="UP000239089">
    <property type="component" value="Unassembled WGS sequence"/>
</dbReference>
<dbReference type="RefSeq" id="WP_104507163.1">
    <property type="nucleotide sequence ID" value="NZ_JACIGC010000003.1"/>
</dbReference>
<gene>
    <name evidence="5" type="ORF">CCR94_07040</name>
</gene>
<dbReference type="SUPFAM" id="SSF53822">
    <property type="entry name" value="Periplasmic binding protein-like I"/>
    <property type="match status" value="1"/>
</dbReference>
<name>A0A2S6NC16_9HYPH</name>
<dbReference type="AlphaFoldDB" id="A0A2S6NC16"/>
<keyword evidence="2" id="KW-0732">Signal</keyword>
<comment type="caution">
    <text evidence="5">The sequence shown here is derived from an EMBL/GenBank/DDBJ whole genome shotgun (WGS) entry which is preliminary data.</text>
</comment>
<dbReference type="CDD" id="cd06268">
    <property type="entry name" value="PBP1_ABC_transporter_LIVBP-like"/>
    <property type="match status" value="1"/>
</dbReference>
<dbReference type="NCBIfam" id="TIGR03863">
    <property type="entry name" value="PQQ_ABC_bind"/>
    <property type="match status" value="1"/>
</dbReference>
<accession>A0A2S6NC16</accession>
<dbReference type="EMBL" id="NHSJ01000043">
    <property type="protein sequence ID" value="PPQ32165.1"/>
    <property type="molecule type" value="Genomic_DNA"/>
</dbReference>
<evidence type="ECO:0000256" key="3">
    <source>
        <dbReference type="ARBA" id="ARBA00022970"/>
    </source>
</evidence>
<keyword evidence="3" id="KW-0029">Amino-acid transport</keyword>
<dbReference type="InterPro" id="IPR022478">
    <property type="entry name" value="ABC_transptr_sub-bd_PQQ"/>
</dbReference>
<evidence type="ECO:0000256" key="2">
    <source>
        <dbReference type="ARBA" id="ARBA00022729"/>
    </source>
</evidence>
<proteinExistence type="inferred from homology"/>
<dbReference type="Gene3D" id="3.40.50.2300">
    <property type="match status" value="2"/>
</dbReference>
<keyword evidence="6" id="KW-1185">Reference proteome</keyword>
<protein>
    <submittedName>
        <fullName evidence="5">ABC transporter substrate-binding protein</fullName>
    </submittedName>
</protein>
<evidence type="ECO:0000313" key="6">
    <source>
        <dbReference type="Proteomes" id="UP000239089"/>
    </source>
</evidence>
<comment type="similarity">
    <text evidence="1">Belongs to the leucine-binding protein family.</text>
</comment>
<dbReference type="OrthoDB" id="5341635at2"/>
<sequence>MTQATPGSLALRRFSRAFSLAGLALVLAAAAWADPLKIEIAFIARARAPSPPYVIDAPPPGEGFDGAKLAVQDNATTGAFLDQSFELRDVELGEDESPVEAAKPLLARGVKMFVSALPADETLALADALKTQGALLFNAGATDDFLRGSACRSNLFHTAPSRAMLTDALAQYLAVRRWSKVLLVPGPNAGDAAYASAFRASAKKFGVKIVAEKPWAFGPLARARSDAVTEAEALTFARNVEADLIVVADEADDFGDYILYRTAEPRLVAGTQGLTPVSWHPTHTAYGSEQLQNRFIRMTKRRMRPIDYQAWIAVRAIGEAVTELRSADPAKIGSDMQGPGFNLAIFKGAAASFRPWDRQLRQAILLAQPKSLIGLAPLPEFLHQRNTLDSLGVDASESACKPGTP</sequence>
<evidence type="ECO:0000259" key="4">
    <source>
        <dbReference type="Pfam" id="PF13458"/>
    </source>
</evidence>
<keyword evidence="3" id="KW-0813">Transport</keyword>
<dbReference type="GO" id="GO:0006865">
    <property type="term" value="P:amino acid transport"/>
    <property type="evidence" value="ECO:0007669"/>
    <property type="project" value="UniProtKB-KW"/>
</dbReference>
<dbReference type="Pfam" id="PF13458">
    <property type="entry name" value="Peripla_BP_6"/>
    <property type="match status" value="1"/>
</dbReference>
<dbReference type="InterPro" id="IPR028081">
    <property type="entry name" value="Leu-bd"/>
</dbReference>
<dbReference type="PANTHER" id="PTHR30483:SF6">
    <property type="entry name" value="PERIPLASMIC BINDING PROTEIN OF ABC TRANSPORTER FOR NATURAL AMINO ACIDS"/>
    <property type="match status" value="1"/>
</dbReference>
<dbReference type="PANTHER" id="PTHR30483">
    <property type="entry name" value="LEUCINE-SPECIFIC-BINDING PROTEIN"/>
    <property type="match status" value="1"/>
</dbReference>